<organism evidence="9 10">
    <name type="scientific">Hibiscus sabdariffa</name>
    <name type="common">roselle</name>
    <dbReference type="NCBI Taxonomy" id="183260"/>
    <lineage>
        <taxon>Eukaryota</taxon>
        <taxon>Viridiplantae</taxon>
        <taxon>Streptophyta</taxon>
        <taxon>Embryophyta</taxon>
        <taxon>Tracheophyta</taxon>
        <taxon>Spermatophyta</taxon>
        <taxon>Magnoliopsida</taxon>
        <taxon>eudicotyledons</taxon>
        <taxon>Gunneridae</taxon>
        <taxon>Pentapetalae</taxon>
        <taxon>rosids</taxon>
        <taxon>malvids</taxon>
        <taxon>Malvales</taxon>
        <taxon>Malvaceae</taxon>
        <taxon>Malvoideae</taxon>
        <taxon>Hibiscus</taxon>
    </lineage>
</organism>
<evidence type="ECO:0000256" key="5">
    <source>
        <dbReference type="ARBA" id="ARBA00023002"/>
    </source>
</evidence>
<dbReference type="Proteomes" id="UP001472677">
    <property type="component" value="Unassembled WGS sequence"/>
</dbReference>
<dbReference type="InterPro" id="IPR036396">
    <property type="entry name" value="Cyt_P450_sf"/>
</dbReference>
<accession>A0ABR2CZC7</accession>
<keyword evidence="8" id="KW-1133">Transmembrane helix</keyword>
<name>A0ABR2CZC7_9ROSI</name>
<evidence type="ECO:0000256" key="6">
    <source>
        <dbReference type="ARBA" id="ARBA00023004"/>
    </source>
</evidence>
<dbReference type="PRINTS" id="PR00463">
    <property type="entry name" value="EP450I"/>
</dbReference>
<dbReference type="PANTHER" id="PTHR47955">
    <property type="entry name" value="CYTOCHROME P450 FAMILY 71 PROTEIN"/>
    <property type="match status" value="1"/>
</dbReference>
<keyword evidence="6" id="KW-0408">Iron</keyword>
<evidence type="ECO:0000256" key="4">
    <source>
        <dbReference type="ARBA" id="ARBA00022723"/>
    </source>
</evidence>
<keyword evidence="7" id="KW-0503">Monooxygenase</keyword>
<keyword evidence="8" id="KW-0472">Membrane</keyword>
<evidence type="ECO:0000256" key="8">
    <source>
        <dbReference type="SAM" id="Phobius"/>
    </source>
</evidence>
<protein>
    <recommendedName>
        <fullName evidence="11">Cytochrome P450</fullName>
    </recommendedName>
</protein>
<dbReference type="PANTHER" id="PTHR47955:SF19">
    <property type="entry name" value="CYTOCHROME P450 71A9-LIKE ISOFORM X1"/>
    <property type="match status" value="1"/>
</dbReference>
<dbReference type="EMBL" id="JBBPBM010000039">
    <property type="protein sequence ID" value="KAK8526383.1"/>
    <property type="molecule type" value="Genomic_DNA"/>
</dbReference>
<keyword evidence="10" id="KW-1185">Reference proteome</keyword>
<proteinExistence type="inferred from homology"/>
<gene>
    <name evidence="9" type="ORF">V6N12_020855</name>
</gene>
<comment type="cofactor">
    <cofactor evidence="1">
        <name>heme</name>
        <dbReference type="ChEBI" id="CHEBI:30413"/>
    </cofactor>
</comment>
<reference evidence="9 10" key="1">
    <citation type="journal article" date="2024" name="G3 (Bethesda)">
        <title>Genome assembly of Hibiscus sabdariffa L. provides insights into metabolisms of medicinal natural products.</title>
        <authorList>
            <person name="Kim T."/>
        </authorList>
    </citation>
    <scope>NUCLEOTIDE SEQUENCE [LARGE SCALE GENOMIC DNA]</scope>
    <source>
        <strain evidence="9">TK-2024</strain>
        <tissue evidence="9">Old leaves</tissue>
    </source>
</reference>
<dbReference type="InterPro" id="IPR001128">
    <property type="entry name" value="Cyt_P450"/>
</dbReference>
<dbReference type="InterPro" id="IPR002401">
    <property type="entry name" value="Cyt_P450_E_grp-I"/>
</dbReference>
<feature type="transmembrane region" description="Helical" evidence="8">
    <location>
        <begin position="31"/>
        <end position="50"/>
    </location>
</feature>
<evidence type="ECO:0000256" key="3">
    <source>
        <dbReference type="ARBA" id="ARBA00022617"/>
    </source>
</evidence>
<keyword evidence="8" id="KW-0812">Transmembrane</keyword>
<evidence type="ECO:0000313" key="9">
    <source>
        <dbReference type="EMBL" id="KAK8526383.1"/>
    </source>
</evidence>
<comment type="caution">
    <text evidence="9">The sequence shown here is derived from an EMBL/GenBank/DDBJ whole genome shotgun (WGS) entry which is preliminary data.</text>
</comment>
<evidence type="ECO:0000256" key="2">
    <source>
        <dbReference type="ARBA" id="ARBA00010617"/>
    </source>
</evidence>
<sequence length="211" mass="23850">MVSIYEAMWIREKLRKENQTPFAVLIPSPHSLAMLLIPFLLLLSSLLLIINKLTTKKGKLPPSPPKLPLLGNLHQLGAFPHRSTWELSKKYGPIMLLRLGSTPTIVVSSAETAKEILKTHDLECCSRPPLTGPKRLSYNFQDIGFVPYGNYYREVRKICITELFSMKKVQYFQSVRKEEVDLLIKSISESATLASRIQSISAKESFHSPLA</sequence>
<comment type="similarity">
    <text evidence="2">Belongs to the cytochrome P450 family.</text>
</comment>
<evidence type="ECO:0000313" key="10">
    <source>
        <dbReference type="Proteomes" id="UP001472677"/>
    </source>
</evidence>
<evidence type="ECO:0000256" key="1">
    <source>
        <dbReference type="ARBA" id="ARBA00001971"/>
    </source>
</evidence>
<keyword evidence="5" id="KW-0560">Oxidoreductase</keyword>
<keyword evidence="3" id="KW-0349">Heme</keyword>
<evidence type="ECO:0008006" key="11">
    <source>
        <dbReference type="Google" id="ProtNLM"/>
    </source>
</evidence>
<dbReference type="Pfam" id="PF00067">
    <property type="entry name" value="p450"/>
    <property type="match status" value="1"/>
</dbReference>
<dbReference type="SUPFAM" id="SSF48264">
    <property type="entry name" value="Cytochrome P450"/>
    <property type="match status" value="1"/>
</dbReference>
<evidence type="ECO:0000256" key="7">
    <source>
        <dbReference type="ARBA" id="ARBA00023033"/>
    </source>
</evidence>
<dbReference type="Gene3D" id="1.10.630.10">
    <property type="entry name" value="Cytochrome P450"/>
    <property type="match status" value="1"/>
</dbReference>
<keyword evidence="4" id="KW-0479">Metal-binding</keyword>